<dbReference type="InParanoid" id="A0A3Q7I8F7"/>
<evidence type="ECO:0000313" key="4">
    <source>
        <dbReference type="Proteomes" id="UP000004994"/>
    </source>
</evidence>
<evidence type="ECO:0008006" key="5">
    <source>
        <dbReference type="Google" id="ProtNLM"/>
    </source>
</evidence>
<dbReference type="EnsemblPlants" id="Solyc09g089950.1.1">
    <property type="protein sequence ID" value="Solyc09g089950.1.1.1"/>
    <property type="gene ID" value="Solyc09g089950.1"/>
</dbReference>
<keyword evidence="4" id="KW-1185">Reference proteome</keyword>
<dbReference type="OMA" id="KMHFKNI"/>
<feature type="signal peptide" evidence="2">
    <location>
        <begin position="1"/>
        <end position="24"/>
    </location>
</feature>
<dbReference type="AlphaFoldDB" id="A0A3Q7I8F7"/>
<reference evidence="3" key="1">
    <citation type="journal article" date="2012" name="Nature">
        <title>The tomato genome sequence provides insights into fleshy fruit evolution.</title>
        <authorList>
            <consortium name="Tomato Genome Consortium"/>
        </authorList>
    </citation>
    <scope>NUCLEOTIDE SEQUENCE [LARGE SCALE GENOMIC DNA]</scope>
    <source>
        <strain evidence="3">cv. Heinz 1706</strain>
    </source>
</reference>
<name>A0A3Q7I8F7_SOLLC</name>
<keyword evidence="2" id="KW-0732">Signal</keyword>
<organism evidence="3">
    <name type="scientific">Solanum lycopersicum</name>
    <name type="common">Tomato</name>
    <name type="synonym">Lycopersicon esculentum</name>
    <dbReference type="NCBI Taxonomy" id="4081"/>
    <lineage>
        <taxon>Eukaryota</taxon>
        <taxon>Viridiplantae</taxon>
        <taxon>Streptophyta</taxon>
        <taxon>Embryophyta</taxon>
        <taxon>Tracheophyta</taxon>
        <taxon>Spermatophyta</taxon>
        <taxon>Magnoliopsida</taxon>
        <taxon>eudicotyledons</taxon>
        <taxon>Gunneridae</taxon>
        <taxon>Pentapetalae</taxon>
        <taxon>asterids</taxon>
        <taxon>lamiids</taxon>
        <taxon>Solanales</taxon>
        <taxon>Solanaceae</taxon>
        <taxon>Solanoideae</taxon>
        <taxon>Solaneae</taxon>
        <taxon>Solanum</taxon>
        <taxon>Solanum subgen. Lycopersicon</taxon>
    </lineage>
</organism>
<feature type="region of interest" description="Disordered" evidence="1">
    <location>
        <begin position="46"/>
        <end position="85"/>
    </location>
</feature>
<evidence type="ECO:0000256" key="2">
    <source>
        <dbReference type="SAM" id="SignalP"/>
    </source>
</evidence>
<evidence type="ECO:0000256" key="1">
    <source>
        <dbReference type="SAM" id="MobiDB-lite"/>
    </source>
</evidence>
<evidence type="ECO:0000313" key="3">
    <source>
        <dbReference type="EnsemblPlants" id="Solyc09g089950.1.1.1"/>
    </source>
</evidence>
<protein>
    <recommendedName>
        <fullName evidence="5">Transmembrane protein</fullName>
    </recommendedName>
</protein>
<reference evidence="3" key="2">
    <citation type="submission" date="2019-01" db="UniProtKB">
        <authorList>
            <consortium name="EnsemblPlants"/>
        </authorList>
    </citation>
    <scope>IDENTIFICATION</scope>
    <source>
        <strain evidence="3">cv. Heinz 1706</strain>
    </source>
</reference>
<proteinExistence type="predicted"/>
<accession>A0A3Q7I8F7</accession>
<feature type="chain" id="PRO_5018716682" description="Transmembrane protein" evidence="2">
    <location>
        <begin position="25"/>
        <end position="96"/>
    </location>
</feature>
<dbReference type="PaxDb" id="4081-Solyc09g089950.1.1"/>
<dbReference type="Proteomes" id="UP000004994">
    <property type="component" value="Chromosome 9"/>
</dbReference>
<dbReference type="Gramene" id="Solyc09g089950.1.1">
    <property type="protein sequence ID" value="Solyc09g089950.1.1.1"/>
    <property type="gene ID" value="Solyc09g089950.1"/>
</dbReference>
<sequence>MASFAHLLLALFIGLLFLSTPTLSRKMHFKNIEENTISPSKKILFHHHRHPHPHPPAPTPKCHDPPTTPIIWTPVPAPPPTQGPTVDALARSFELS</sequence>